<gene>
    <name evidence="2" type="ORF">PCOR1329_LOCUS63892</name>
</gene>
<evidence type="ECO:0000313" key="2">
    <source>
        <dbReference type="EMBL" id="CAK0880870.1"/>
    </source>
</evidence>
<comment type="caution">
    <text evidence="2">The sequence shown here is derived from an EMBL/GenBank/DDBJ whole genome shotgun (WGS) entry which is preliminary data.</text>
</comment>
<keyword evidence="3" id="KW-1185">Reference proteome</keyword>
<feature type="region of interest" description="Disordered" evidence="1">
    <location>
        <begin position="73"/>
        <end position="96"/>
    </location>
</feature>
<organism evidence="2 3">
    <name type="scientific">Prorocentrum cordatum</name>
    <dbReference type="NCBI Taxonomy" id="2364126"/>
    <lineage>
        <taxon>Eukaryota</taxon>
        <taxon>Sar</taxon>
        <taxon>Alveolata</taxon>
        <taxon>Dinophyceae</taxon>
        <taxon>Prorocentrales</taxon>
        <taxon>Prorocentraceae</taxon>
        <taxon>Prorocentrum</taxon>
    </lineage>
</organism>
<reference evidence="2" key="1">
    <citation type="submission" date="2023-10" db="EMBL/GenBank/DDBJ databases">
        <authorList>
            <person name="Chen Y."/>
            <person name="Shah S."/>
            <person name="Dougan E. K."/>
            <person name="Thang M."/>
            <person name="Chan C."/>
        </authorList>
    </citation>
    <scope>NUCLEOTIDE SEQUENCE [LARGE SCALE GENOMIC DNA]</scope>
</reference>
<evidence type="ECO:0000313" key="3">
    <source>
        <dbReference type="Proteomes" id="UP001189429"/>
    </source>
</evidence>
<evidence type="ECO:0000256" key="1">
    <source>
        <dbReference type="SAM" id="MobiDB-lite"/>
    </source>
</evidence>
<proteinExistence type="predicted"/>
<dbReference type="EMBL" id="CAUYUJ010018127">
    <property type="protein sequence ID" value="CAK0880870.1"/>
    <property type="molecule type" value="Genomic_DNA"/>
</dbReference>
<dbReference type="Proteomes" id="UP001189429">
    <property type="component" value="Unassembled WGS sequence"/>
</dbReference>
<name>A0ABN9W452_9DINO</name>
<evidence type="ECO:0008006" key="4">
    <source>
        <dbReference type="Google" id="ProtNLM"/>
    </source>
</evidence>
<protein>
    <recommendedName>
        <fullName evidence="4">Tubulin-specific chaperone A</fullName>
    </recommendedName>
</protein>
<sequence>ENKETDAKEKERASIKADFDKFEATLKKDKEETELPAEESDKISDKIAALRRKSCSTKTLRIWTRSCLWMSTKRRSTTSSPSTPRKKRAKSPRRTTMTMTIRSWPRTILTWRTRCPWRTHACSGVEGGRALIGARGSSRGRGRAARVPPSSPAPCSCSAALSSPPLPFTFSMVVSVAPWRGLIAAVFGPVSPSNFQLCIFPVWSAMYSSRCSSAATQTALITHLGDEAREIRRERGMCR</sequence>
<accession>A0ABN9W452</accession>
<feature type="non-terminal residue" evidence="2">
    <location>
        <position position="239"/>
    </location>
</feature>
<feature type="non-terminal residue" evidence="2">
    <location>
        <position position="1"/>
    </location>
</feature>
<feature type="compositionally biased region" description="Basic residues" evidence="1">
    <location>
        <begin position="84"/>
        <end position="93"/>
    </location>
</feature>